<proteinExistence type="predicted"/>
<accession>A8ZXF4</accession>
<dbReference type="HOGENOM" id="CLU_2507259_0_0_7"/>
<protein>
    <submittedName>
        <fullName evidence="1">Uncharacterized protein</fullName>
    </submittedName>
</protein>
<dbReference type="RefSeq" id="WP_012176144.1">
    <property type="nucleotide sequence ID" value="NC_009943.1"/>
</dbReference>
<sequence>MGGYKTNSGDNLKRVWNIPATQVRYHKDGTFFMPVDKFPAALCDPNGYVLFKTKEEYENSSYLELGNRLNVRHGIWRIPGYVKMK</sequence>
<gene>
    <name evidence="1" type="ordered locus">Dole_2730</name>
</gene>
<evidence type="ECO:0000313" key="1">
    <source>
        <dbReference type="EMBL" id="ABW68533.1"/>
    </source>
</evidence>
<dbReference type="EMBL" id="CP000859">
    <property type="protein sequence ID" value="ABW68533.1"/>
    <property type="molecule type" value="Genomic_DNA"/>
</dbReference>
<evidence type="ECO:0000313" key="2">
    <source>
        <dbReference type="Proteomes" id="UP000008561"/>
    </source>
</evidence>
<dbReference type="eggNOG" id="COG3440">
    <property type="taxonomic scope" value="Bacteria"/>
</dbReference>
<name>A8ZXF4_DESOH</name>
<keyword evidence="2" id="KW-1185">Reference proteome</keyword>
<dbReference type="Proteomes" id="UP000008561">
    <property type="component" value="Chromosome"/>
</dbReference>
<dbReference type="OrthoDB" id="9802624at2"/>
<reference evidence="1 2" key="1">
    <citation type="submission" date="2007-10" db="EMBL/GenBank/DDBJ databases">
        <title>Complete sequence of Desulfococcus oleovorans Hxd3.</title>
        <authorList>
            <consortium name="US DOE Joint Genome Institute"/>
            <person name="Copeland A."/>
            <person name="Lucas S."/>
            <person name="Lapidus A."/>
            <person name="Barry K."/>
            <person name="Glavina del Rio T."/>
            <person name="Dalin E."/>
            <person name="Tice H."/>
            <person name="Pitluck S."/>
            <person name="Kiss H."/>
            <person name="Brettin T."/>
            <person name="Bruce D."/>
            <person name="Detter J.C."/>
            <person name="Han C."/>
            <person name="Schmutz J."/>
            <person name="Larimer F."/>
            <person name="Land M."/>
            <person name="Hauser L."/>
            <person name="Kyrpides N."/>
            <person name="Kim E."/>
            <person name="Wawrik B."/>
            <person name="Richardson P."/>
        </authorList>
    </citation>
    <scope>NUCLEOTIDE SEQUENCE [LARGE SCALE GENOMIC DNA]</scope>
    <source>
        <strain evidence="2">DSM 6200 / JCM 39069 / Hxd3</strain>
    </source>
</reference>
<dbReference type="KEGG" id="dol:Dole_2730"/>
<dbReference type="AlphaFoldDB" id="A8ZXF4"/>
<organism evidence="1 2">
    <name type="scientific">Desulfosudis oleivorans (strain DSM 6200 / JCM 39069 / Hxd3)</name>
    <name type="common">Desulfococcus oleovorans</name>
    <dbReference type="NCBI Taxonomy" id="96561"/>
    <lineage>
        <taxon>Bacteria</taxon>
        <taxon>Pseudomonadati</taxon>
        <taxon>Thermodesulfobacteriota</taxon>
        <taxon>Desulfobacteria</taxon>
        <taxon>Desulfobacterales</taxon>
        <taxon>Desulfosudaceae</taxon>
        <taxon>Desulfosudis</taxon>
    </lineage>
</organism>